<dbReference type="AlphaFoldDB" id="A0A521C390"/>
<protein>
    <submittedName>
        <fullName evidence="1">Signal transducing protein</fullName>
    </submittedName>
</protein>
<name>A0A521C390_9SPHI</name>
<accession>A0A521C390</accession>
<dbReference type="Proteomes" id="UP000315971">
    <property type="component" value="Unassembled WGS sequence"/>
</dbReference>
<dbReference type="RefSeq" id="WP_142602395.1">
    <property type="nucleotide sequence ID" value="NZ_FXSZ01000003.1"/>
</dbReference>
<dbReference type="EMBL" id="FXSZ01000003">
    <property type="protein sequence ID" value="SMO53200.1"/>
    <property type="molecule type" value="Genomic_DNA"/>
</dbReference>
<evidence type="ECO:0000313" key="1">
    <source>
        <dbReference type="EMBL" id="SMO53200.1"/>
    </source>
</evidence>
<proteinExistence type="predicted"/>
<reference evidence="1 2" key="1">
    <citation type="submission" date="2017-05" db="EMBL/GenBank/DDBJ databases">
        <authorList>
            <person name="Varghese N."/>
            <person name="Submissions S."/>
        </authorList>
    </citation>
    <scope>NUCLEOTIDE SEQUENCE [LARGE SCALE GENOMIC DNA]</scope>
    <source>
        <strain evidence="1 2">DSM 21342</strain>
    </source>
</reference>
<sequence length="67" mass="7948">MKNSWVKVYTTPIWYKAELMKHLLEEENLDVIKLNKRDSSYLNFGEIELYVPGIDFNKAIEVIIQSE</sequence>
<dbReference type="OrthoDB" id="1467917at2"/>
<evidence type="ECO:0000313" key="2">
    <source>
        <dbReference type="Proteomes" id="UP000315971"/>
    </source>
</evidence>
<keyword evidence="2" id="KW-1185">Reference proteome</keyword>
<gene>
    <name evidence="1" type="ORF">SAMN06265350_103109</name>
</gene>
<organism evidence="1 2">
    <name type="scientific">Solitalea koreensis</name>
    <dbReference type="NCBI Taxonomy" id="543615"/>
    <lineage>
        <taxon>Bacteria</taxon>
        <taxon>Pseudomonadati</taxon>
        <taxon>Bacteroidota</taxon>
        <taxon>Sphingobacteriia</taxon>
        <taxon>Sphingobacteriales</taxon>
        <taxon>Sphingobacteriaceae</taxon>
        <taxon>Solitalea</taxon>
    </lineage>
</organism>